<protein>
    <recommendedName>
        <fullName evidence="4">DUF3568 family protein</fullName>
    </recommendedName>
</protein>
<gene>
    <name evidence="2" type="ORF">SD28_02060</name>
</gene>
<keyword evidence="1" id="KW-0732">Signal</keyword>
<dbReference type="Pfam" id="PF12092">
    <property type="entry name" value="DUF3568"/>
    <property type="match status" value="1"/>
</dbReference>
<reference evidence="2 3" key="1">
    <citation type="submission" date="2014-12" db="EMBL/GenBank/DDBJ databases">
        <title>Complete genome sequence of Francisella guanzhouensis strain 08HL01032 isolated from air-conditioning system in China.</title>
        <authorList>
            <person name="Svensson D."/>
            <person name="Ohrman C."/>
            <person name="Backman S."/>
            <person name="Karlsson E."/>
            <person name="Nilsson E."/>
            <person name="Bystrom M."/>
            <person name="Larkeryd A."/>
            <person name="Stenberg P."/>
            <person name="Scholtz H.C."/>
            <person name="Forsman M."/>
            <person name="Sjodin A."/>
        </authorList>
    </citation>
    <scope>NUCLEOTIDE SEQUENCE [LARGE SCALE GENOMIC DNA]</scope>
    <source>
        <strain evidence="2 3">08HL01032</strain>
    </source>
</reference>
<organism evidence="2 3">
    <name type="scientific">Allofrancisella guangzhouensis</name>
    <dbReference type="NCBI Taxonomy" id="594679"/>
    <lineage>
        <taxon>Bacteria</taxon>
        <taxon>Pseudomonadati</taxon>
        <taxon>Pseudomonadota</taxon>
        <taxon>Gammaproteobacteria</taxon>
        <taxon>Thiotrichales</taxon>
        <taxon>Francisellaceae</taxon>
        <taxon>Allofrancisella</taxon>
    </lineage>
</organism>
<dbReference type="InterPro" id="IPR021952">
    <property type="entry name" value="Flpp3-like"/>
</dbReference>
<dbReference type="EMBL" id="CP010427">
    <property type="protein sequence ID" value="AJC48520.1"/>
    <property type="molecule type" value="Genomic_DNA"/>
</dbReference>
<evidence type="ECO:0000313" key="3">
    <source>
        <dbReference type="Proteomes" id="UP000031104"/>
    </source>
</evidence>
<proteinExistence type="predicted"/>
<evidence type="ECO:0008006" key="4">
    <source>
        <dbReference type="Google" id="ProtNLM"/>
    </source>
</evidence>
<evidence type="ECO:0000256" key="1">
    <source>
        <dbReference type="SAM" id="SignalP"/>
    </source>
</evidence>
<dbReference type="PROSITE" id="PS51257">
    <property type="entry name" value="PROKAR_LIPOPROTEIN"/>
    <property type="match status" value="1"/>
</dbReference>
<dbReference type="KEGG" id="fgu:SD28_02060"/>
<keyword evidence="3" id="KW-1185">Reference proteome</keyword>
<dbReference type="RefSeq" id="WP_039123489.1">
    <property type="nucleotide sequence ID" value="NZ_CP010427.1"/>
</dbReference>
<feature type="chain" id="PRO_5002050091" description="DUF3568 family protein" evidence="1">
    <location>
        <begin position="28"/>
        <end position="136"/>
    </location>
</feature>
<dbReference type="Proteomes" id="UP000031104">
    <property type="component" value="Chromosome"/>
</dbReference>
<evidence type="ECO:0000313" key="2">
    <source>
        <dbReference type="EMBL" id="AJC48520.1"/>
    </source>
</evidence>
<dbReference type="OrthoDB" id="5604524at2"/>
<feature type="signal peptide" evidence="1">
    <location>
        <begin position="1"/>
        <end position="27"/>
    </location>
</feature>
<dbReference type="HOGENOM" id="CLU_1793636_0_0_6"/>
<dbReference type="STRING" id="594679.SD28_02060"/>
<dbReference type="AlphaFoldDB" id="A0A0A8E2V0"/>
<sequence>MKNMKILTLCLITALVLSACSNNSSLAEDLNSTSKSVVNFINGIFSAEIDNTSVQSVYNATKLALNNNGNYDIKKSDIKDGYAEISGIVKSNKDPFEIKMIKSNNDIINMYIKIGTFGDKQASVNLLSDVRNILGL</sequence>
<name>A0A0A8E2V0_9GAMM</name>
<accession>A0A0A8E2V0</accession>